<dbReference type="AlphaFoldDB" id="A0AA39WR94"/>
<organism evidence="3 4">
    <name type="scientific">Immersiella caudata</name>
    <dbReference type="NCBI Taxonomy" id="314043"/>
    <lineage>
        <taxon>Eukaryota</taxon>
        <taxon>Fungi</taxon>
        <taxon>Dikarya</taxon>
        <taxon>Ascomycota</taxon>
        <taxon>Pezizomycotina</taxon>
        <taxon>Sordariomycetes</taxon>
        <taxon>Sordariomycetidae</taxon>
        <taxon>Sordariales</taxon>
        <taxon>Lasiosphaeriaceae</taxon>
        <taxon>Immersiella</taxon>
    </lineage>
</organism>
<reference evidence="3" key="1">
    <citation type="submission" date="2023-06" db="EMBL/GenBank/DDBJ databases">
        <title>Genome-scale phylogeny and comparative genomics of the fungal order Sordariales.</title>
        <authorList>
            <consortium name="Lawrence Berkeley National Laboratory"/>
            <person name="Hensen N."/>
            <person name="Bonometti L."/>
            <person name="Westerberg I."/>
            <person name="Brannstrom I.O."/>
            <person name="Guillou S."/>
            <person name="Cros-Aarteil S."/>
            <person name="Calhoun S."/>
            <person name="Haridas S."/>
            <person name="Kuo A."/>
            <person name="Mondo S."/>
            <person name="Pangilinan J."/>
            <person name="Riley R."/>
            <person name="Labutti K."/>
            <person name="Andreopoulos B."/>
            <person name="Lipzen A."/>
            <person name="Chen C."/>
            <person name="Yanf M."/>
            <person name="Daum C."/>
            <person name="Ng V."/>
            <person name="Clum A."/>
            <person name="Steindorff A."/>
            <person name="Ohm R."/>
            <person name="Martin F."/>
            <person name="Silar P."/>
            <person name="Natvig D."/>
            <person name="Lalanne C."/>
            <person name="Gautier V."/>
            <person name="Ament-Velasquez S.L."/>
            <person name="Kruys A."/>
            <person name="Hutchinson M.I."/>
            <person name="Powell A.J."/>
            <person name="Barry K."/>
            <person name="Miller A.N."/>
            <person name="Grigoriev I.V."/>
            <person name="Debuchy R."/>
            <person name="Gladieux P."/>
            <person name="Thoren M.H."/>
            <person name="Johannesson H."/>
        </authorList>
    </citation>
    <scope>NUCLEOTIDE SEQUENCE</scope>
    <source>
        <strain evidence="3">CBS 606.72</strain>
    </source>
</reference>
<evidence type="ECO:0000313" key="4">
    <source>
        <dbReference type="Proteomes" id="UP001175000"/>
    </source>
</evidence>
<keyword evidence="2" id="KW-0812">Transmembrane</keyword>
<dbReference type="EMBL" id="JAULSU010000004">
    <property type="protein sequence ID" value="KAK0620124.1"/>
    <property type="molecule type" value="Genomic_DNA"/>
</dbReference>
<accession>A0AA39WR94</accession>
<feature type="transmembrane region" description="Helical" evidence="2">
    <location>
        <begin position="61"/>
        <end position="87"/>
    </location>
</feature>
<sequence>MKEAAEQTWDIIVHTEGFEVIKTSSKAVFDQYIAHGFCGMAEPFRDEVYPSYHCPEPVAKLIASAVAILLTIGIVIVAVLGSIIAACDSCSSKKKTKETPVVAPADVERGEHVPLT</sequence>
<evidence type="ECO:0000256" key="2">
    <source>
        <dbReference type="SAM" id="Phobius"/>
    </source>
</evidence>
<name>A0AA39WR94_9PEZI</name>
<feature type="region of interest" description="Disordered" evidence="1">
    <location>
        <begin position="93"/>
        <end position="116"/>
    </location>
</feature>
<comment type="caution">
    <text evidence="3">The sequence shown here is derived from an EMBL/GenBank/DDBJ whole genome shotgun (WGS) entry which is preliminary data.</text>
</comment>
<protein>
    <submittedName>
        <fullName evidence="3">Uncharacterized protein</fullName>
    </submittedName>
</protein>
<proteinExistence type="predicted"/>
<keyword evidence="4" id="KW-1185">Reference proteome</keyword>
<keyword evidence="2" id="KW-1133">Transmembrane helix</keyword>
<gene>
    <name evidence="3" type="ORF">B0T14DRAFT_566904</name>
</gene>
<evidence type="ECO:0000256" key="1">
    <source>
        <dbReference type="SAM" id="MobiDB-lite"/>
    </source>
</evidence>
<evidence type="ECO:0000313" key="3">
    <source>
        <dbReference type="EMBL" id="KAK0620124.1"/>
    </source>
</evidence>
<feature type="compositionally biased region" description="Basic and acidic residues" evidence="1">
    <location>
        <begin position="106"/>
        <end position="116"/>
    </location>
</feature>
<dbReference type="Proteomes" id="UP001175000">
    <property type="component" value="Unassembled WGS sequence"/>
</dbReference>
<keyword evidence="2" id="KW-0472">Membrane</keyword>